<dbReference type="RefSeq" id="WP_154236589.1">
    <property type="nucleotide sequence ID" value="NZ_WKNS01000003.1"/>
</dbReference>
<dbReference type="PANTHER" id="PTHR43698">
    <property type="entry name" value="RIBD C-TERMINAL DOMAIN CONTAINING PROTEIN"/>
    <property type="match status" value="1"/>
</dbReference>
<dbReference type="InterPro" id="IPR014710">
    <property type="entry name" value="RmlC-like_jellyroll"/>
</dbReference>
<dbReference type="InterPro" id="IPR011051">
    <property type="entry name" value="RmlC_Cupin_sf"/>
</dbReference>
<sequence>MPLKKGSIVKISAGVKHWHGASENSWFTHIALEDWSKGQPEWLEPVAQEDYEKL</sequence>
<dbReference type="PANTHER" id="PTHR43698:SF1">
    <property type="entry name" value="BLL4564 PROTEIN"/>
    <property type="match status" value="1"/>
</dbReference>
<dbReference type="EMBL" id="WKOD01000007">
    <property type="protein sequence ID" value="MSA68199.1"/>
    <property type="molecule type" value="Genomic_DNA"/>
</dbReference>
<dbReference type="AlphaFoldDB" id="A0A6A8H4A9"/>
<dbReference type="SUPFAM" id="SSF51182">
    <property type="entry name" value="RmlC-like cupins"/>
    <property type="match status" value="1"/>
</dbReference>
<reference evidence="1" key="1">
    <citation type="journal article" date="2019" name="Nat. Med.">
        <title>A library of human gut bacterial isolates paired with longitudinal multiomics data enables mechanistic microbiome research.</title>
        <authorList>
            <person name="Poyet M."/>
            <person name="Groussin M."/>
            <person name="Gibbons S.M."/>
            <person name="Avila-Pacheco J."/>
            <person name="Jiang X."/>
            <person name="Kearney S.M."/>
            <person name="Perrotta A.R."/>
            <person name="Berdy B."/>
            <person name="Zhao S."/>
            <person name="Lieberman T.D."/>
            <person name="Swanson P.K."/>
            <person name="Smith M."/>
            <person name="Roesemann S."/>
            <person name="Alexander J.E."/>
            <person name="Rich S.A."/>
            <person name="Livny J."/>
            <person name="Vlamakis H."/>
            <person name="Clish C."/>
            <person name="Bullock K."/>
            <person name="Deik A."/>
            <person name="Scott J."/>
            <person name="Pierce K.A."/>
            <person name="Xavier R.J."/>
            <person name="Alm E.J."/>
        </authorList>
    </citation>
    <scope>NUCLEOTIDE SEQUENCE</scope>
    <source>
        <strain evidence="1">BIOML-A18</strain>
    </source>
</reference>
<dbReference type="Gene3D" id="2.60.120.10">
    <property type="entry name" value="Jelly Rolls"/>
    <property type="match status" value="1"/>
</dbReference>
<organism evidence="1">
    <name type="scientific">Ligilactobacillus ruminis</name>
    <dbReference type="NCBI Taxonomy" id="1623"/>
    <lineage>
        <taxon>Bacteria</taxon>
        <taxon>Bacillati</taxon>
        <taxon>Bacillota</taxon>
        <taxon>Bacilli</taxon>
        <taxon>Lactobacillales</taxon>
        <taxon>Lactobacillaceae</taxon>
        <taxon>Ligilactobacillus</taxon>
    </lineage>
</organism>
<accession>A0A6A8H4A9</accession>
<proteinExistence type="predicted"/>
<protein>
    <submittedName>
        <fullName evidence="1">Cupin</fullName>
    </submittedName>
</protein>
<name>A0A6A8H4A9_9LACO</name>
<evidence type="ECO:0000313" key="1">
    <source>
        <dbReference type="EMBL" id="MSA68199.1"/>
    </source>
</evidence>
<comment type="caution">
    <text evidence="1">The sequence shown here is derived from an EMBL/GenBank/DDBJ whole genome shotgun (WGS) entry which is preliminary data.</text>
</comment>
<gene>
    <name evidence="1" type="ORF">GKC89_03575</name>
</gene>